<dbReference type="InterPro" id="IPR002018">
    <property type="entry name" value="CarbesteraseB"/>
</dbReference>
<reference evidence="3" key="1">
    <citation type="submission" date="2019-08" db="EMBL/GenBank/DDBJ databases">
        <title>The genome of the North American firefly Photinus pyralis.</title>
        <authorList>
            <consortium name="Photinus pyralis genome working group"/>
            <person name="Fallon T.R."/>
            <person name="Sander Lower S.E."/>
            <person name="Weng J.-K."/>
        </authorList>
    </citation>
    <scope>NUCLEOTIDE SEQUENCE</scope>
    <source>
        <strain evidence="3">TRF0915ILg1</strain>
        <tissue evidence="3">Whole body</tissue>
    </source>
</reference>
<evidence type="ECO:0000313" key="3">
    <source>
        <dbReference type="EMBL" id="KAF2901469.1"/>
    </source>
</evidence>
<proteinExistence type="predicted"/>
<comment type="caution">
    <text evidence="3">The sequence shown here is derived from an EMBL/GenBank/DDBJ whole genome shotgun (WGS) entry which is preliminary data.</text>
</comment>
<dbReference type="Pfam" id="PF00135">
    <property type="entry name" value="COesterase"/>
    <property type="match status" value="1"/>
</dbReference>
<dbReference type="AlphaFoldDB" id="A0A8K0GIS5"/>
<feature type="domain" description="Carboxylesterase type B" evidence="2">
    <location>
        <begin position="6"/>
        <end position="188"/>
    </location>
</feature>
<gene>
    <name evidence="3" type="ORF">ILUMI_04717</name>
</gene>
<evidence type="ECO:0000259" key="2">
    <source>
        <dbReference type="Pfam" id="PF00135"/>
    </source>
</evidence>
<dbReference type="PANTHER" id="PTHR44590">
    <property type="entry name" value="CARBOXYLIC ESTER HYDROLASE-RELATED"/>
    <property type="match status" value="1"/>
</dbReference>
<name>A0A8K0GIS5_IGNLU</name>
<dbReference type="Proteomes" id="UP000801492">
    <property type="component" value="Unassembled WGS sequence"/>
</dbReference>
<sequence length="197" mass="22962">IYGRPNLLDDINKHFEQIAPITLLYRDTAPDKNHVTKTLREFYFNNGEINNFTRAQLTAMFTDGICLAPTNDVVLLHLKYTHQPIYYYIFAYRGTASYTTASDPDYDYGVDHGNELLYLFVLRNDFPNYVPNETDRRVAKVMTTLWTNFAKTGNPTPADDSHFSEKWYPVQSENLEFYLIKNDKDMKMTEKTVLGKN</sequence>
<keyword evidence="1" id="KW-0325">Glycoprotein</keyword>
<protein>
    <recommendedName>
        <fullName evidence="2">Carboxylesterase type B domain-containing protein</fullName>
    </recommendedName>
</protein>
<organism evidence="3 4">
    <name type="scientific">Ignelater luminosus</name>
    <name type="common">Cucubano</name>
    <name type="synonym">Pyrophorus luminosus</name>
    <dbReference type="NCBI Taxonomy" id="2038154"/>
    <lineage>
        <taxon>Eukaryota</taxon>
        <taxon>Metazoa</taxon>
        <taxon>Ecdysozoa</taxon>
        <taxon>Arthropoda</taxon>
        <taxon>Hexapoda</taxon>
        <taxon>Insecta</taxon>
        <taxon>Pterygota</taxon>
        <taxon>Neoptera</taxon>
        <taxon>Endopterygota</taxon>
        <taxon>Coleoptera</taxon>
        <taxon>Polyphaga</taxon>
        <taxon>Elateriformia</taxon>
        <taxon>Elateroidea</taxon>
        <taxon>Elateridae</taxon>
        <taxon>Agrypninae</taxon>
        <taxon>Pyrophorini</taxon>
        <taxon>Ignelater</taxon>
    </lineage>
</organism>
<evidence type="ECO:0000313" key="4">
    <source>
        <dbReference type="Proteomes" id="UP000801492"/>
    </source>
</evidence>
<accession>A0A8K0GIS5</accession>
<dbReference type="EMBL" id="VTPC01001620">
    <property type="protein sequence ID" value="KAF2901469.1"/>
    <property type="molecule type" value="Genomic_DNA"/>
</dbReference>
<keyword evidence="4" id="KW-1185">Reference proteome</keyword>
<dbReference type="InterPro" id="IPR029058">
    <property type="entry name" value="AB_hydrolase_fold"/>
</dbReference>
<dbReference type="Gene3D" id="3.40.50.1820">
    <property type="entry name" value="alpha/beta hydrolase"/>
    <property type="match status" value="1"/>
</dbReference>
<dbReference type="SUPFAM" id="SSF53474">
    <property type="entry name" value="alpha/beta-Hydrolases"/>
    <property type="match status" value="1"/>
</dbReference>
<dbReference type="OrthoDB" id="6767738at2759"/>
<dbReference type="PANTHER" id="PTHR44590:SF3">
    <property type="entry name" value="CARBOXYLESTERASE TYPE B DOMAIN-CONTAINING PROTEIN"/>
    <property type="match status" value="1"/>
</dbReference>
<evidence type="ECO:0000256" key="1">
    <source>
        <dbReference type="ARBA" id="ARBA00023180"/>
    </source>
</evidence>
<feature type="non-terminal residue" evidence="3">
    <location>
        <position position="197"/>
    </location>
</feature>